<evidence type="ECO:0000259" key="6">
    <source>
        <dbReference type="Pfam" id="PF05041"/>
    </source>
</evidence>
<proteinExistence type="inferred from homology"/>
<accession>A0A507C1M0</accession>
<name>A0A507C1M0_9FUNG</name>
<dbReference type="Proteomes" id="UP000320475">
    <property type="component" value="Unassembled WGS sequence"/>
</dbReference>
<dbReference type="OrthoDB" id="10037631at2759"/>
<comment type="similarity">
    <text evidence="2">Belongs to the pecanex family.</text>
</comment>
<keyword evidence="3" id="KW-0812">Transmembrane</keyword>
<keyword evidence="5" id="KW-0472">Membrane</keyword>
<evidence type="ECO:0000256" key="5">
    <source>
        <dbReference type="ARBA" id="ARBA00023136"/>
    </source>
</evidence>
<dbReference type="InterPro" id="IPR039797">
    <property type="entry name" value="Pecanex"/>
</dbReference>
<comment type="caution">
    <text evidence="7">The sequence shown here is derived from an EMBL/GenBank/DDBJ whole genome shotgun (WGS) entry which is preliminary data.</text>
</comment>
<evidence type="ECO:0000313" key="7">
    <source>
        <dbReference type="EMBL" id="TPX32959.1"/>
    </source>
</evidence>
<dbReference type="EMBL" id="QEAM01000929">
    <property type="protein sequence ID" value="TPX32959.1"/>
    <property type="molecule type" value="Genomic_DNA"/>
</dbReference>
<dbReference type="AlphaFoldDB" id="A0A507C1M0"/>
<comment type="subcellular location">
    <subcellularLocation>
        <location evidence="1">Membrane</location>
        <topology evidence="1">Multi-pass membrane protein</topology>
    </subcellularLocation>
</comment>
<dbReference type="VEuPathDB" id="FungiDB:SeMB42_g01209"/>
<sequence>MDPSANLESAKEWDNAIKLKRKTLFGVSRDGKDGSLHARIMSLGNQKVAVGQLNSEVGTWANLSFELLYLTNDDDERYSIQAHEALFRNIITQAADPPLGYPVWYSTSQIDSSTGILIRQTVRHLQSLWMYLSDFNQWKIKTKQEREISKIHPTAITDSNIQDSKNNGHEQSDLEALYDVLEM</sequence>
<dbReference type="GO" id="GO:0016020">
    <property type="term" value="C:membrane"/>
    <property type="evidence" value="ECO:0007669"/>
    <property type="project" value="UniProtKB-SubCell"/>
</dbReference>
<feature type="domain" description="Pecanex C-terminal" evidence="6">
    <location>
        <begin position="8"/>
        <end position="106"/>
    </location>
</feature>
<keyword evidence="4" id="KW-1133">Transmembrane helix</keyword>
<evidence type="ECO:0000256" key="2">
    <source>
        <dbReference type="ARBA" id="ARBA00010170"/>
    </source>
</evidence>
<dbReference type="PANTHER" id="PTHR12372:SF6">
    <property type="entry name" value="PECANEX-LIKE PROTEIN 4"/>
    <property type="match status" value="1"/>
</dbReference>
<dbReference type="PANTHER" id="PTHR12372">
    <property type="entry name" value="PECANEX"/>
    <property type="match status" value="1"/>
</dbReference>
<reference evidence="7 8" key="1">
    <citation type="journal article" date="2019" name="Sci. Rep.">
        <title>Comparative genomics of chytrid fungi reveal insights into the obligate biotrophic and pathogenic lifestyle of Synchytrium endobioticum.</title>
        <authorList>
            <person name="van de Vossenberg B.T.L.H."/>
            <person name="Warris S."/>
            <person name="Nguyen H.D.T."/>
            <person name="van Gent-Pelzer M.P.E."/>
            <person name="Joly D.L."/>
            <person name="van de Geest H.C."/>
            <person name="Bonants P.J.M."/>
            <person name="Smith D.S."/>
            <person name="Levesque C.A."/>
            <person name="van der Lee T.A.J."/>
        </authorList>
    </citation>
    <scope>NUCLEOTIDE SEQUENCE [LARGE SCALE GENOMIC DNA]</scope>
    <source>
        <strain evidence="7 8">LEV6574</strain>
    </source>
</reference>
<dbReference type="Pfam" id="PF05041">
    <property type="entry name" value="Pecanex_C"/>
    <property type="match status" value="1"/>
</dbReference>
<evidence type="ECO:0000313" key="8">
    <source>
        <dbReference type="Proteomes" id="UP000320475"/>
    </source>
</evidence>
<gene>
    <name evidence="7" type="ORF">SeLEV6574_g08423</name>
</gene>
<evidence type="ECO:0000256" key="4">
    <source>
        <dbReference type="ARBA" id="ARBA00022989"/>
    </source>
</evidence>
<protein>
    <recommendedName>
        <fullName evidence="6">Pecanex C-terminal domain-containing protein</fullName>
    </recommendedName>
</protein>
<organism evidence="7 8">
    <name type="scientific">Synchytrium endobioticum</name>
    <dbReference type="NCBI Taxonomy" id="286115"/>
    <lineage>
        <taxon>Eukaryota</taxon>
        <taxon>Fungi</taxon>
        <taxon>Fungi incertae sedis</taxon>
        <taxon>Chytridiomycota</taxon>
        <taxon>Chytridiomycota incertae sedis</taxon>
        <taxon>Chytridiomycetes</taxon>
        <taxon>Synchytriales</taxon>
        <taxon>Synchytriaceae</taxon>
        <taxon>Synchytrium</taxon>
    </lineage>
</organism>
<evidence type="ECO:0000256" key="1">
    <source>
        <dbReference type="ARBA" id="ARBA00004141"/>
    </source>
</evidence>
<evidence type="ECO:0000256" key="3">
    <source>
        <dbReference type="ARBA" id="ARBA00022692"/>
    </source>
</evidence>
<dbReference type="InterPro" id="IPR007735">
    <property type="entry name" value="Pecanex_C"/>
</dbReference>